<evidence type="ECO:0000313" key="8">
    <source>
        <dbReference type="EMBL" id="HDX31438.1"/>
    </source>
</evidence>
<feature type="transmembrane region" description="Helical" evidence="7">
    <location>
        <begin position="435"/>
        <end position="456"/>
    </location>
</feature>
<reference evidence="8" key="1">
    <citation type="journal article" date="2020" name="mSystems">
        <title>Genome- and Community-Level Interaction Insights into Carbon Utilization and Element Cycling Functions of Hydrothermarchaeota in Hydrothermal Sediment.</title>
        <authorList>
            <person name="Zhou Z."/>
            <person name="Liu Y."/>
            <person name="Xu W."/>
            <person name="Pan J."/>
            <person name="Luo Z.H."/>
            <person name="Li M."/>
        </authorList>
    </citation>
    <scope>NUCLEOTIDE SEQUENCE [LARGE SCALE GENOMIC DNA]</scope>
    <source>
        <strain evidence="8">SpSt-289</strain>
    </source>
</reference>
<dbReference type="EMBL" id="DSMG01000084">
    <property type="protein sequence ID" value="HDX31438.1"/>
    <property type="molecule type" value="Genomic_DNA"/>
</dbReference>
<evidence type="ECO:0000256" key="5">
    <source>
        <dbReference type="ARBA" id="ARBA00022989"/>
    </source>
</evidence>
<keyword evidence="6 7" id="KW-0472">Membrane</keyword>
<feature type="transmembrane region" description="Helical" evidence="7">
    <location>
        <begin position="189"/>
        <end position="210"/>
    </location>
</feature>
<dbReference type="Pfam" id="PF13440">
    <property type="entry name" value="Polysacc_synt_3"/>
    <property type="match status" value="1"/>
</dbReference>
<proteinExistence type="inferred from homology"/>
<comment type="subcellular location">
    <subcellularLocation>
        <location evidence="1">Cell membrane</location>
        <topology evidence="1">Multi-pass membrane protein</topology>
    </subcellularLocation>
</comment>
<organism evidence="8">
    <name type="scientific">Caldilinea aerophila</name>
    <dbReference type="NCBI Taxonomy" id="133453"/>
    <lineage>
        <taxon>Bacteria</taxon>
        <taxon>Bacillati</taxon>
        <taxon>Chloroflexota</taxon>
        <taxon>Caldilineae</taxon>
        <taxon>Caldilineales</taxon>
        <taxon>Caldilineaceae</taxon>
        <taxon>Caldilinea</taxon>
    </lineage>
</organism>
<dbReference type="PANTHER" id="PTHR30250:SF10">
    <property type="entry name" value="LIPOPOLYSACCHARIDE BIOSYNTHESIS PROTEIN WZXC"/>
    <property type="match status" value="1"/>
</dbReference>
<keyword evidence="3" id="KW-1003">Cell membrane</keyword>
<dbReference type="InterPro" id="IPR050833">
    <property type="entry name" value="Poly_Biosynth_Transport"/>
</dbReference>
<feature type="transmembrane region" description="Helical" evidence="7">
    <location>
        <begin position="273"/>
        <end position="294"/>
    </location>
</feature>
<keyword evidence="5 7" id="KW-1133">Transmembrane helix</keyword>
<feature type="transmembrane region" description="Helical" evidence="7">
    <location>
        <begin position="128"/>
        <end position="151"/>
    </location>
</feature>
<feature type="transmembrane region" description="Helical" evidence="7">
    <location>
        <begin position="377"/>
        <end position="398"/>
    </location>
</feature>
<comment type="similarity">
    <text evidence="2">Belongs to the polysaccharide synthase family.</text>
</comment>
<keyword evidence="4 7" id="KW-0812">Transmembrane</keyword>
<dbReference type="PANTHER" id="PTHR30250">
    <property type="entry name" value="PST FAMILY PREDICTED COLANIC ACID TRANSPORTER"/>
    <property type="match status" value="1"/>
</dbReference>
<sequence length="516" mass="56474">MNEANAAPQSPEQGKAEEPLAYRAVRGGMWVVAGSYWSIGVGFAANILLMRLLTPAIYGEFALAMFFYTLLQLRGKIALNYAFAQQRTVTGETVGTLFTLDVLLGWGGALLALVTVPILLHLGYPPPVAWIMLTLAVLSGLESFVGVFSVVLESALRFKPVSVISGLAMPLSYLPAFALALSGRGEYSLVAQAVSFSLISLAAGGLYIAFAQRELFRLRWRYNHRLAWDYIRFGVVTGLGNYVASLVTQTDNFILGTLSGTTTLGYYDRAYRIAQWPSLLLSALIGRAAIFTYSRLREDQVRLQRAATMVLWISANVAAPVALALFLSAPELVPFLFGAQWMPAVPILRMLLLLAVLRPVWENVGALFIGSGQPRRVIEISALQLLILALLGAPLTLIAGALGMASAAVLAIGGGLAVAYWMLRRSLTIDIRSLLLGPVLASLLTVLAYWLLVRLIGSAHPLWFAIAWKISWALFGFFLFSALLQPALFRERIAYVWRLLRRRADGRNEPVEENLL</sequence>
<feature type="transmembrane region" description="Helical" evidence="7">
    <location>
        <begin position="404"/>
        <end position="423"/>
    </location>
</feature>
<evidence type="ECO:0000256" key="4">
    <source>
        <dbReference type="ARBA" id="ARBA00022692"/>
    </source>
</evidence>
<feature type="transmembrane region" description="Helical" evidence="7">
    <location>
        <begin position="94"/>
        <end position="122"/>
    </location>
</feature>
<feature type="transmembrane region" description="Helical" evidence="7">
    <location>
        <begin position="462"/>
        <end position="484"/>
    </location>
</feature>
<evidence type="ECO:0000256" key="1">
    <source>
        <dbReference type="ARBA" id="ARBA00004651"/>
    </source>
</evidence>
<evidence type="ECO:0000256" key="2">
    <source>
        <dbReference type="ARBA" id="ARBA00007430"/>
    </source>
</evidence>
<name>A0A7C1FNU4_9CHLR</name>
<protein>
    <submittedName>
        <fullName evidence="8">Polysaccharide biosynthesis protein</fullName>
    </submittedName>
</protein>
<gene>
    <name evidence="8" type="ORF">ENQ20_08075</name>
</gene>
<comment type="caution">
    <text evidence="8">The sequence shown here is derived from an EMBL/GenBank/DDBJ whole genome shotgun (WGS) entry which is preliminary data.</text>
</comment>
<dbReference type="AlphaFoldDB" id="A0A7C1FNU4"/>
<feature type="transmembrane region" description="Helical" evidence="7">
    <location>
        <begin position="306"/>
        <end position="329"/>
    </location>
</feature>
<feature type="transmembrane region" description="Helical" evidence="7">
    <location>
        <begin position="55"/>
        <end position="73"/>
    </location>
</feature>
<feature type="transmembrane region" description="Helical" evidence="7">
    <location>
        <begin position="163"/>
        <end position="183"/>
    </location>
</feature>
<feature type="transmembrane region" description="Helical" evidence="7">
    <location>
        <begin position="230"/>
        <end position="248"/>
    </location>
</feature>
<dbReference type="GO" id="GO:0005886">
    <property type="term" value="C:plasma membrane"/>
    <property type="evidence" value="ECO:0007669"/>
    <property type="project" value="UniProtKB-SubCell"/>
</dbReference>
<evidence type="ECO:0000256" key="3">
    <source>
        <dbReference type="ARBA" id="ARBA00022475"/>
    </source>
</evidence>
<evidence type="ECO:0000256" key="6">
    <source>
        <dbReference type="ARBA" id="ARBA00023136"/>
    </source>
</evidence>
<evidence type="ECO:0000256" key="7">
    <source>
        <dbReference type="SAM" id="Phobius"/>
    </source>
</evidence>
<accession>A0A7C1FNU4</accession>
<feature type="transmembrane region" description="Helical" evidence="7">
    <location>
        <begin position="29"/>
        <end position="49"/>
    </location>
</feature>